<dbReference type="EMBL" id="JQGA01000558">
    <property type="protein sequence ID" value="KGO75000.1"/>
    <property type="molecule type" value="Genomic_DNA"/>
</dbReference>
<name>A0A0A2LEC1_PENIT</name>
<dbReference type="Proteomes" id="UP000030104">
    <property type="component" value="Unassembled WGS sequence"/>
</dbReference>
<keyword evidence="1" id="KW-0812">Transmembrane</keyword>
<keyword evidence="1" id="KW-1133">Transmembrane helix</keyword>
<dbReference type="AlphaFoldDB" id="A0A0A2LEC1"/>
<dbReference type="OrthoDB" id="3009728at2759"/>
<dbReference type="PhylomeDB" id="A0A0A2LEC1"/>
<sequence length="127" mass="13755">MFKFSALLEIHIPVTTLVPICLAVVATSIQRFYNDQGGFNAWVLWPRFFYSLSNIAGAVHTLFGTVMLSSVLFIGTLDALGVVGRLTASTLVCQFITALELERVEDSITAQEKKGRVNSGAGSNISN</sequence>
<reference evidence="2 3" key="1">
    <citation type="journal article" date="2015" name="Mol. Plant Microbe Interact.">
        <title>Genome, transcriptome, and functional analyses of Penicillium expansum provide new insights into secondary metabolism and pathogenicity.</title>
        <authorList>
            <person name="Ballester A.R."/>
            <person name="Marcet-Houben M."/>
            <person name="Levin E."/>
            <person name="Sela N."/>
            <person name="Selma-Lazaro C."/>
            <person name="Carmona L."/>
            <person name="Wisniewski M."/>
            <person name="Droby S."/>
            <person name="Gonzalez-Candelas L."/>
            <person name="Gabaldon T."/>
        </authorList>
    </citation>
    <scope>NUCLEOTIDE SEQUENCE [LARGE SCALE GENOMIC DNA]</scope>
    <source>
        <strain evidence="2 3">PHI-1</strain>
    </source>
</reference>
<gene>
    <name evidence="2" type="ORF">PITC_032380</name>
</gene>
<accession>A0A0A2LEC1</accession>
<keyword evidence="1" id="KW-0472">Membrane</keyword>
<evidence type="ECO:0000313" key="3">
    <source>
        <dbReference type="Proteomes" id="UP000030104"/>
    </source>
</evidence>
<keyword evidence="3" id="KW-1185">Reference proteome</keyword>
<protein>
    <submittedName>
        <fullName evidence="2">Uncharacterized protein</fullName>
    </submittedName>
</protein>
<dbReference type="HOGENOM" id="CLU_1971292_0_0_1"/>
<organism evidence="2 3">
    <name type="scientific">Penicillium italicum</name>
    <name type="common">Blue mold</name>
    <dbReference type="NCBI Taxonomy" id="40296"/>
    <lineage>
        <taxon>Eukaryota</taxon>
        <taxon>Fungi</taxon>
        <taxon>Dikarya</taxon>
        <taxon>Ascomycota</taxon>
        <taxon>Pezizomycotina</taxon>
        <taxon>Eurotiomycetes</taxon>
        <taxon>Eurotiomycetidae</taxon>
        <taxon>Eurotiales</taxon>
        <taxon>Aspergillaceae</taxon>
        <taxon>Penicillium</taxon>
    </lineage>
</organism>
<feature type="transmembrane region" description="Helical" evidence="1">
    <location>
        <begin position="53"/>
        <end position="75"/>
    </location>
</feature>
<comment type="caution">
    <text evidence="2">The sequence shown here is derived from an EMBL/GenBank/DDBJ whole genome shotgun (WGS) entry which is preliminary data.</text>
</comment>
<evidence type="ECO:0000256" key="1">
    <source>
        <dbReference type="SAM" id="Phobius"/>
    </source>
</evidence>
<proteinExistence type="predicted"/>
<evidence type="ECO:0000313" key="2">
    <source>
        <dbReference type="EMBL" id="KGO75000.1"/>
    </source>
</evidence>
<feature type="transmembrane region" description="Helical" evidence="1">
    <location>
        <begin position="12"/>
        <end position="33"/>
    </location>
</feature>